<dbReference type="CDD" id="cd01164">
    <property type="entry name" value="FruK_PfkB_like"/>
    <property type="match status" value="1"/>
</dbReference>
<name>A0ABV6DAN2_9HYPH</name>
<dbReference type="InterPro" id="IPR017583">
    <property type="entry name" value="Tagatose/fructose_Pkinase"/>
</dbReference>
<evidence type="ECO:0000256" key="6">
    <source>
        <dbReference type="PIRNR" id="PIRNR000535"/>
    </source>
</evidence>
<evidence type="ECO:0000313" key="8">
    <source>
        <dbReference type="EMBL" id="MFC0209723.1"/>
    </source>
</evidence>
<dbReference type="PANTHER" id="PTHR46566:SF2">
    <property type="entry name" value="ATP-DEPENDENT 6-PHOSPHOFRUCTOKINASE ISOZYME 2"/>
    <property type="match status" value="1"/>
</dbReference>
<dbReference type="InterPro" id="IPR002173">
    <property type="entry name" value="Carboh/pur_kinase_PfkB_CS"/>
</dbReference>
<organism evidence="8 9">
    <name type="scientific">Chelativorans intermedius</name>
    <dbReference type="NCBI Taxonomy" id="515947"/>
    <lineage>
        <taxon>Bacteria</taxon>
        <taxon>Pseudomonadati</taxon>
        <taxon>Pseudomonadota</taxon>
        <taxon>Alphaproteobacteria</taxon>
        <taxon>Hyphomicrobiales</taxon>
        <taxon>Phyllobacteriaceae</taxon>
        <taxon>Chelativorans</taxon>
    </lineage>
</organism>
<comment type="caution">
    <text evidence="8">The sequence shown here is derived from an EMBL/GenBank/DDBJ whole genome shotgun (WGS) entry which is preliminary data.</text>
</comment>
<dbReference type="InterPro" id="IPR011611">
    <property type="entry name" value="PfkB_dom"/>
</dbReference>
<dbReference type="InterPro" id="IPR029056">
    <property type="entry name" value="Ribokinase-like"/>
</dbReference>
<dbReference type="PANTHER" id="PTHR46566">
    <property type="entry name" value="1-PHOSPHOFRUCTOKINASE-RELATED"/>
    <property type="match status" value="1"/>
</dbReference>
<evidence type="ECO:0000256" key="4">
    <source>
        <dbReference type="ARBA" id="ARBA00022777"/>
    </source>
</evidence>
<dbReference type="EMBL" id="JBHLXD010000027">
    <property type="protein sequence ID" value="MFC0209723.1"/>
    <property type="molecule type" value="Genomic_DNA"/>
</dbReference>
<evidence type="ECO:0000256" key="5">
    <source>
        <dbReference type="ARBA" id="ARBA00022840"/>
    </source>
</evidence>
<keyword evidence="4" id="KW-0418">Kinase</keyword>
<dbReference type="PIRSF" id="PIRSF000535">
    <property type="entry name" value="1PFK/6PFK/LacC"/>
    <property type="match status" value="1"/>
</dbReference>
<keyword evidence="5" id="KW-0067">ATP-binding</keyword>
<evidence type="ECO:0000256" key="3">
    <source>
        <dbReference type="ARBA" id="ARBA00022741"/>
    </source>
</evidence>
<accession>A0ABV6DAN2</accession>
<dbReference type="Gene3D" id="3.40.1190.20">
    <property type="match status" value="1"/>
</dbReference>
<sequence>MSSILTVTLNPTVDLFCEAEAVRPVRKIRTSGARHDPGGGGINVARVILALGGDAEAVFLGGGPTGAWLDALLEREGVARHGLPIAGDTRVAYAVHERASGFDYRFVPAGPAVSAREIERVIEIVGSRDAPYVVASGSLPAGAPADSYALMAHIVAERGGRFVLDSSGDGLRVTLQKAPVFLVKPSIGELGQLVGRELDEEGARAAAMKLVDEGAAQMVAVTMGAQGALLATAGGVTRTRAPRVVARSAIGAGDSFLGAMVWALSQNWSVKGAFHLGIAAGAAAVLTPGTRLCLPEDIRSLYPMSPDGNTEREGGID</sequence>
<reference evidence="8 9" key="1">
    <citation type="submission" date="2024-09" db="EMBL/GenBank/DDBJ databases">
        <authorList>
            <person name="Sun Q."/>
            <person name="Mori K."/>
        </authorList>
    </citation>
    <scope>NUCLEOTIDE SEQUENCE [LARGE SCALE GENOMIC DNA]</scope>
    <source>
        <strain evidence="8 9">CCM 8543</strain>
    </source>
</reference>
<evidence type="ECO:0000256" key="1">
    <source>
        <dbReference type="ARBA" id="ARBA00010688"/>
    </source>
</evidence>
<proteinExistence type="inferred from homology"/>
<dbReference type="PROSITE" id="PS00583">
    <property type="entry name" value="PFKB_KINASES_1"/>
    <property type="match status" value="1"/>
</dbReference>
<protein>
    <recommendedName>
        <fullName evidence="6">Phosphofructokinase</fullName>
    </recommendedName>
</protein>
<dbReference type="SUPFAM" id="SSF53613">
    <property type="entry name" value="Ribokinase-like"/>
    <property type="match status" value="1"/>
</dbReference>
<evidence type="ECO:0000259" key="7">
    <source>
        <dbReference type="Pfam" id="PF00294"/>
    </source>
</evidence>
<dbReference type="Proteomes" id="UP001589755">
    <property type="component" value="Unassembled WGS sequence"/>
</dbReference>
<gene>
    <name evidence="8" type="ORF">ACFFJ2_15055</name>
</gene>
<dbReference type="NCBIfam" id="TIGR03168">
    <property type="entry name" value="1-PFK"/>
    <property type="match status" value="1"/>
</dbReference>
<dbReference type="RefSeq" id="WP_261522417.1">
    <property type="nucleotide sequence ID" value="NZ_JAODNW010000026.1"/>
</dbReference>
<keyword evidence="2 6" id="KW-0808">Transferase</keyword>
<evidence type="ECO:0000256" key="2">
    <source>
        <dbReference type="ARBA" id="ARBA00022679"/>
    </source>
</evidence>
<keyword evidence="3" id="KW-0547">Nucleotide-binding</keyword>
<keyword evidence="9" id="KW-1185">Reference proteome</keyword>
<comment type="similarity">
    <text evidence="1 6">Belongs to the carbohydrate kinase PfkB family.</text>
</comment>
<feature type="domain" description="Carbohydrate kinase PfkB" evidence="7">
    <location>
        <begin position="17"/>
        <end position="296"/>
    </location>
</feature>
<dbReference type="Pfam" id="PF00294">
    <property type="entry name" value="PfkB"/>
    <property type="match status" value="1"/>
</dbReference>
<evidence type="ECO:0000313" key="9">
    <source>
        <dbReference type="Proteomes" id="UP001589755"/>
    </source>
</evidence>